<evidence type="ECO:0000256" key="2">
    <source>
        <dbReference type="ARBA" id="ARBA00023242"/>
    </source>
</evidence>
<organism evidence="4 5">
    <name type="scientific">Lophiostoma macrostomum CBS 122681</name>
    <dbReference type="NCBI Taxonomy" id="1314788"/>
    <lineage>
        <taxon>Eukaryota</taxon>
        <taxon>Fungi</taxon>
        <taxon>Dikarya</taxon>
        <taxon>Ascomycota</taxon>
        <taxon>Pezizomycotina</taxon>
        <taxon>Dothideomycetes</taxon>
        <taxon>Pleosporomycetidae</taxon>
        <taxon>Pleosporales</taxon>
        <taxon>Lophiostomataceae</taxon>
        <taxon>Lophiostoma</taxon>
    </lineage>
</organism>
<dbReference type="InterPro" id="IPR021858">
    <property type="entry name" value="Fun_TF"/>
</dbReference>
<keyword evidence="2" id="KW-0539">Nucleus</keyword>
<evidence type="ECO:0000313" key="5">
    <source>
        <dbReference type="Proteomes" id="UP000799324"/>
    </source>
</evidence>
<dbReference type="OrthoDB" id="5213892at2759"/>
<comment type="subcellular location">
    <subcellularLocation>
        <location evidence="1">Nucleus</location>
    </subcellularLocation>
</comment>
<evidence type="ECO:0008006" key="6">
    <source>
        <dbReference type="Google" id="ProtNLM"/>
    </source>
</evidence>
<evidence type="ECO:0000313" key="4">
    <source>
        <dbReference type="EMBL" id="KAF2661990.1"/>
    </source>
</evidence>
<dbReference type="EMBL" id="MU004291">
    <property type="protein sequence ID" value="KAF2661990.1"/>
    <property type="molecule type" value="Genomic_DNA"/>
</dbReference>
<keyword evidence="5" id="KW-1185">Reference proteome</keyword>
<dbReference type="GO" id="GO:0005634">
    <property type="term" value="C:nucleus"/>
    <property type="evidence" value="ECO:0007669"/>
    <property type="project" value="UniProtKB-SubCell"/>
</dbReference>
<evidence type="ECO:0000256" key="1">
    <source>
        <dbReference type="ARBA" id="ARBA00004123"/>
    </source>
</evidence>
<evidence type="ECO:0000256" key="3">
    <source>
        <dbReference type="SAM" id="MobiDB-lite"/>
    </source>
</evidence>
<sequence length="547" mass="60553">MDGASLQKEQAERLKREIRDKAPRRREERAVEIASEGVHTVETTRGDHIVLDQTKSTIQTVRGATLPPEQISETGRKTCPKTTRAETDRRVDCTLARADTRDSIGFGRGDTVLLMFYIEHVNPFLFPFYRPSPLEGGKAWILEMMISSPVVRQAALSQSSYCYSHEHNSHNHEAVWETVLTQARDAFEVLRQSLQVIGTASISEHLHGAVRILASIMQVQRFEVTVLSFENCQAHLNAALALFQQILGSTVHADHVGVLASFNDVFERLGPPSWVLPAGSVQVPSAEQAAFRFSAALLILDDIIASTVLQEQPKLYQSHQDLLESDNGNEPCVNLEAVIGCQNWALRQLGEVAVLDAWKQQCKRSGNLDVMELVRRAVSIEAALKDHLARLDANSEAPITDPQTNVLSGNAHSVATPSISQTLITRIWAHSALLYLSMVVSGWQPANLAVQRHVQHIMGLISNHMSPPSLLRTVVWPFCLAGCLAGPELEPQFRAMVVTLQPPGMFVAVRKAVEIMENVWRSTYADEMVTRDFASCIRDAGGFVLLV</sequence>
<gene>
    <name evidence="4" type="ORF">K491DRAFT_585990</name>
</gene>
<dbReference type="PANTHER" id="PTHR37534:SF20">
    <property type="entry name" value="PRO1A C6 ZINK-FINGER PROTEIN"/>
    <property type="match status" value="1"/>
</dbReference>
<dbReference type="AlphaFoldDB" id="A0A6A6TQC4"/>
<dbReference type="Pfam" id="PF11951">
    <property type="entry name" value="Fungal_trans_2"/>
    <property type="match status" value="1"/>
</dbReference>
<name>A0A6A6TQC4_9PLEO</name>
<reference evidence="4" key="1">
    <citation type="journal article" date="2020" name="Stud. Mycol.">
        <title>101 Dothideomycetes genomes: a test case for predicting lifestyles and emergence of pathogens.</title>
        <authorList>
            <person name="Haridas S."/>
            <person name="Albert R."/>
            <person name="Binder M."/>
            <person name="Bloem J."/>
            <person name="Labutti K."/>
            <person name="Salamov A."/>
            <person name="Andreopoulos B."/>
            <person name="Baker S."/>
            <person name="Barry K."/>
            <person name="Bills G."/>
            <person name="Bluhm B."/>
            <person name="Cannon C."/>
            <person name="Castanera R."/>
            <person name="Culley D."/>
            <person name="Daum C."/>
            <person name="Ezra D."/>
            <person name="Gonzalez J."/>
            <person name="Henrissat B."/>
            <person name="Kuo A."/>
            <person name="Liang C."/>
            <person name="Lipzen A."/>
            <person name="Lutzoni F."/>
            <person name="Magnuson J."/>
            <person name="Mondo S."/>
            <person name="Nolan M."/>
            <person name="Ohm R."/>
            <person name="Pangilinan J."/>
            <person name="Park H.-J."/>
            <person name="Ramirez L."/>
            <person name="Alfaro M."/>
            <person name="Sun H."/>
            <person name="Tritt A."/>
            <person name="Yoshinaga Y."/>
            <person name="Zwiers L.-H."/>
            <person name="Turgeon B."/>
            <person name="Goodwin S."/>
            <person name="Spatafora J."/>
            <person name="Crous P."/>
            <person name="Grigoriev I."/>
        </authorList>
    </citation>
    <scope>NUCLEOTIDE SEQUENCE</scope>
    <source>
        <strain evidence="4">CBS 122681</strain>
    </source>
</reference>
<dbReference type="Proteomes" id="UP000799324">
    <property type="component" value="Unassembled WGS sequence"/>
</dbReference>
<dbReference type="PANTHER" id="PTHR37534">
    <property type="entry name" value="TRANSCRIPTIONAL ACTIVATOR PROTEIN UGA3"/>
    <property type="match status" value="1"/>
</dbReference>
<accession>A0A6A6TQC4</accession>
<proteinExistence type="predicted"/>
<feature type="region of interest" description="Disordered" evidence="3">
    <location>
        <begin position="1"/>
        <end position="28"/>
    </location>
</feature>
<feature type="compositionally biased region" description="Basic and acidic residues" evidence="3">
    <location>
        <begin position="9"/>
        <end position="28"/>
    </location>
</feature>
<protein>
    <recommendedName>
        <fullName evidence="6">Fungal-specific transcription factor domain-containing protein</fullName>
    </recommendedName>
</protein>